<dbReference type="Proteomes" id="UP001060085">
    <property type="component" value="Linkage Group LG06"/>
</dbReference>
<comment type="caution">
    <text evidence="1">The sequence shown here is derived from an EMBL/GenBank/DDBJ whole genome shotgun (WGS) entry which is preliminary data.</text>
</comment>
<dbReference type="EMBL" id="CM044706">
    <property type="protein sequence ID" value="KAI5656388.1"/>
    <property type="molecule type" value="Genomic_DNA"/>
</dbReference>
<reference evidence="2" key="1">
    <citation type="journal article" date="2023" name="Nat. Plants">
        <title>Single-cell RNA sequencing provides a high-resolution roadmap for understanding the multicellular compartmentation of specialized metabolism.</title>
        <authorList>
            <person name="Sun S."/>
            <person name="Shen X."/>
            <person name="Li Y."/>
            <person name="Li Y."/>
            <person name="Wang S."/>
            <person name="Li R."/>
            <person name="Zhang H."/>
            <person name="Shen G."/>
            <person name="Guo B."/>
            <person name="Wei J."/>
            <person name="Xu J."/>
            <person name="St-Pierre B."/>
            <person name="Chen S."/>
            <person name="Sun C."/>
        </authorList>
    </citation>
    <scope>NUCLEOTIDE SEQUENCE [LARGE SCALE GENOMIC DNA]</scope>
</reference>
<protein>
    <submittedName>
        <fullName evidence="1">Uncharacterized protein</fullName>
    </submittedName>
</protein>
<gene>
    <name evidence="1" type="ORF">M9H77_25181</name>
</gene>
<keyword evidence="2" id="KW-1185">Reference proteome</keyword>
<organism evidence="1 2">
    <name type="scientific">Catharanthus roseus</name>
    <name type="common">Madagascar periwinkle</name>
    <name type="synonym">Vinca rosea</name>
    <dbReference type="NCBI Taxonomy" id="4058"/>
    <lineage>
        <taxon>Eukaryota</taxon>
        <taxon>Viridiplantae</taxon>
        <taxon>Streptophyta</taxon>
        <taxon>Embryophyta</taxon>
        <taxon>Tracheophyta</taxon>
        <taxon>Spermatophyta</taxon>
        <taxon>Magnoliopsida</taxon>
        <taxon>eudicotyledons</taxon>
        <taxon>Gunneridae</taxon>
        <taxon>Pentapetalae</taxon>
        <taxon>asterids</taxon>
        <taxon>lamiids</taxon>
        <taxon>Gentianales</taxon>
        <taxon>Apocynaceae</taxon>
        <taxon>Rauvolfioideae</taxon>
        <taxon>Vinceae</taxon>
        <taxon>Catharanthinae</taxon>
        <taxon>Catharanthus</taxon>
    </lineage>
</organism>
<proteinExistence type="predicted"/>
<evidence type="ECO:0000313" key="2">
    <source>
        <dbReference type="Proteomes" id="UP001060085"/>
    </source>
</evidence>
<evidence type="ECO:0000313" key="1">
    <source>
        <dbReference type="EMBL" id="KAI5656388.1"/>
    </source>
</evidence>
<accession>A0ACC0A8Q7</accession>
<sequence length="394" mass="41118">MGGVPKRSQFQIGQVVWVGEPARPTGHPYTKVRYGANTRTKHLLPLIWARYCDNRNVKWAYSNSRLSMRTCLVLVILCIGHTLEYYCREKSKLPPPSSLKQAAEGLNGITTAAPNPTVNSLIQRKNWKKKALENPILQSGTSYAAANLGTAASAASIAVAEKPIAAGSDHLAAAGNVIQATKPTGYVQGNAVTETAGQNCGVGKISAAAGNVSAASPAVSFAVVEQPVAASSDQIAAADNMIQATKLTGYVQGNAEPELAGQNCGAGNCFAAGSSAAAPASAETAIQRATMGANDQGNVVYYLNQEAGTSTTAGKLLADIMSPPNAAAAALIQAPKQAAKWRRIYRQLERISKGNMPSIPEVLASSASKSTQQRRTSPTLVQSNLSGKDKRKGT</sequence>
<name>A0ACC0A8Q7_CATRO</name>